<dbReference type="GO" id="GO:0140268">
    <property type="term" value="C:endoplasmic reticulum-plasma membrane contact site"/>
    <property type="evidence" value="ECO:0007669"/>
    <property type="project" value="TreeGrafter"/>
</dbReference>
<dbReference type="InterPro" id="IPR000008">
    <property type="entry name" value="C2_dom"/>
</dbReference>
<dbReference type="GeneID" id="31360892"/>
<sequence>MKEKLLISVNGGKNLKKKKTWILLKLKLHDAKYKTKYVYGGENVVFQKETFIFEVNEDVYPAGDLEIKVKTWEMLKKGEVFAFATVPLAPITSEIRSIGSSEFTEIKSYSISASLSDSTSSVSSTASSSTTTTTLSASALANSNSNSSSHIVTNNSIQKRIALKSKKGDETNSDLTISFELVPESESSTTMKSIPLLFRWFPDLPHSETVISECYCTKEAKKAISMSHNGTMYITQNYLCFRSPSHLAKNKKTMIHFKDITRIKKKIGSFYLPNAIEVRTSKKKYLFASFIHRSKAYTLLINQWNLHGGSERDSGNSTIDEDDDDNEDDDNTPDLEDDEEVTSIMVSPLKSGGGGSSFISNVRSLSPLSKLTDSTGSNSSSSSGSNSIRKPRSQSMGSNSASLTSSSSSKSPNKPGTPTNSITESKSNSSGNLNPNQLKLIIEIEDFEQFGTNNHLMINVSKDNTIQDLLDKLKLKLTVSSDDKFNQNYILAIGKLKKNKKNKRGSGVYLPLDQLMMVNQPLEDDITSYVTLLHRAKSTGGNAMVERKFIILDRHKQLSAYSFESQDIIFLKKPRYIEDVNLCFEIVEDKSKVIKLILNVDIKISEIFKELSKYYNKKFFVADYYLYIPKNGERGMVLDSEMTLADYNVGSNCTIQVMRYPPFDGFTQKFKYSNSRSKRSLLFELIQSCLTLSIPTTQMQLMDRPQEFLDRLQQKLQLDDVDAKMITANVLSINSYKDEGLLVELKSRCEMLMSKYDVDPYYNAESLGGNNESYQIWRRLELNHVVHLMKNIIFKEDCFYGVIFVRLIEAEGLSSLPINQYCIFSTPYHRVKSTTQLNTNEPEWNQSFLLKLKKPKGKLEVAVMSSTASTDTLLGKIEINIKDLEDTKGSPKDMWFSLPTSGRIHLSLEYHYQYSEYNDYLNNIHSTTTGATDGFIDQSQEENEHNQQHSVNKANSTATTTNTFDLSKHIPIDHIALYKILFNFIIEERDRLAKLNQPTSITSSTDTSSTTEASIESNGNIDDSDWLTIPFRSLLNQYCMRFGVCKTSSNIIQFEVMVEKYSIEKNYIFELEEVTNTILDILNGKDEGVFTVSELQSLKQSLDKLIPKVNYNIGRYYESFPSNKPRGCLRSLVKIFENILTLRGIINKNPVTNFSQRLSLCVQEESKRKFEENIAALGFMAMEYDQKVKEVGTITNMLVEVMAIITEEIDQTIHFESAFPQDVKITCDVIDAWGDCIDSTEKDDKKSVSITQGVSSSYILFFEACDAAIKDFSSLAWLPDSFSYVQLLEVLTSEVINYCQIISEQFEHYLEHTEVEQHGKPTLFTLNVEPVVMLNNLDAAKTRLDLYGQKIERDLNRHLGSSQAAHLDENSKQCVTNSFKLCMEQSQSIVSEFYNRCIQSLSDRMKQHVFYQFQEVLFSEPLVSLNSHLNVANEDDIESGVVTTQNSNAATVLFEPVHDTSVLLNNAGSAATSTIPTTIKTSINNKENLKYEKAILSVTKDFLSPKIEELYSKLKEPLFKLFIKKLWGELIDDLLYLVVPRPSDLVLSFHSQHLIMADEQISIVNNCLKDLIIMFHKGGAGCPTPTLEERSNPLKHMLIATGMETTPLIDLYNQRKSMVSSKTMSLNTVTKDHIIGILGTRVEFDKEARTFVNKINGVTEKPLDPEVEQIKVVPETEFIIERYHCSLNGQLGVLILSSRYLGFQNLLKEIGVKLGTKLSVPLVNIEEIKKTKIAFLFNAMQVNTKDGKSYTFTGFFDRDSVFRDLSSQMKVAQKNQK</sequence>
<feature type="domain" description="C2" evidence="2">
    <location>
        <begin position="784"/>
        <end position="896"/>
    </location>
</feature>
<feature type="region of interest" description="Disordered" evidence="1">
    <location>
        <begin position="310"/>
        <end position="341"/>
    </location>
</feature>
<dbReference type="InterPro" id="IPR004182">
    <property type="entry name" value="GRAM"/>
</dbReference>
<dbReference type="Pfam" id="PF00168">
    <property type="entry name" value="C2"/>
    <property type="match status" value="2"/>
</dbReference>
<feature type="domain" description="MHD2" evidence="3">
    <location>
        <begin position="1493"/>
        <end position="1612"/>
    </location>
</feature>
<accession>D3BA34</accession>
<dbReference type="FunCoup" id="D3BA34">
    <property type="interactions" value="43"/>
</dbReference>
<name>D3BA34_HETP5</name>
<dbReference type="GO" id="GO:0120015">
    <property type="term" value="F:sterol transfer activity"/>
    <property type="evidence" value="ECO:0007669"/>
    <property type="project" value="TreeGrafter"/>
</dbReference>
<feature type="compositionally biased region" description="Low complexity" evidence="1">
    <location>
        <begin position="999"/>
        <end position="1017"/>
    </location>
</feature>
<dbReference type="SMART" id="SM00568">
    <property type="entry name" value="GRAM"/>
    <property type="match status" value="2"/>
</dbReference>
<evidence type="ECO:0000259" key="2">
    <source>
        <dbReference type="PROSITE" id="PS50004"/>
    </source>
</evidence>
<dbReference type="EMBL" id="ADBJ01000025">
    <property type="protein sequence ID" value="EFA81421.1"/>
    <property type="molecule type" value="Genomic_DNA"/>
</dbReference>
<dbReference type="GO" id="GO:0005789">
    <property type="term" value="C:endoplasmic reticulum membrane"/>
    <property type="evidence" value="ECO:0007669"/>
    <property type="project" value="TreeGrafter"/>
</dbReference>
<gene>
    <name evidence="4" type="ORF">PPL_05407</name>
</gene>
<evidence type="ECO:0000313" key="5">
    <source>
        <dbReference type="Proteomes" id="UP000001396"/>
    </source>
</evidence>
<dbReference type="Gene3D" id="2.30.29.30">
    <property type="entry name" value="Pleckstrin-homology domain (PH domain)/Phosphotyrosine-binding domain (PTB)"/>
    <property type="match status" value="2"/>
</dbReference>
<keyword evidence="5" id="KW-1185">Reference proteome</keyword>
<comment type="caution">
    <text evidence="4">The sequence shown here is derived from an EMBL/GenBank/DDBJ whole genome shotgun (WGS) entry which is preliminary data.</text>
</comment>
<evidence type="ECO:0000256" key="1">
    <source>
        <dbReference type="SAM" id="MobiDB-lite"/>
    </source>
</evidence>
<dbReference type="Proteomes" id="UP000001396">
    <property type="component" value="Unassembled WGS sequence"/>
</dbReference>
<dbReference type="GO" id="GO:0005886">
    <property type="term" value="C:plasma membrane"/>
    <property type="evidence" value="ECO:0007669"/>
    <property type="project" value="TreeGrafter"/>
</dbReference>
<dbReference type="Pfam" id="PF02893">
    <property type="entry name" value="GRAM"/>
    <property type="match status" value="2"/>
</dbReference>
<feature type="compositionally biased region" description="Polar residues" evidence="1">
    <location>
        <begin position="412"/>
        <end position="433"/>
    </location>
</feature>
<feature type="region of interest" description="Disordered" evidence="1">
    <location>
        <begin position="370"/>
        <end position="433"/>
    </location>
</feature>
<dbReference type="CDD" id="cd00030">
    <property type="entry name" value="C2"/>
    <property type="match status" value="1"/>
</dbReference>
<protein>
    <recommendedName>
        <fullName evidence="6">C2 domain-containing protein</fullName>
    </recommendedName>
</protein>
<dbReference type="STRING" id="670386.D3BA34"/>
<dbReference type="InterPro" id="IPR035892">
    <property type="entry name" value="C2_domain_sf"/>
</dbReference>
<feature type="region of interest" description="Disordered" evidence="1">
    <location>
        <begin position="998"/>
        <end position="1017"/>
    </location>
</feature>
<dbReference type="InterPro" id="IPR014772">
    <property type="entry name" value="Munc13_dom-2"/>
</dbReference>
<dbReference type="InterPro" id="IPR051482">
    <property type="entry name" value="Cholesterol_transport"/>
</dbReference>
<dbReference type="PROSITE" id="PS51259">
    <property type="entry name" value="MHD2"/>
    <property type="match status" value="1"/>
</dbReference>
<dbReference type="RefSeq" id="XP_020433539.1">
    <property type="nucleotide sequence ID" value="XM_020576290.1"/>
</dbReference>
<dbReference type="Gene3D" id="1.10.357.50">
    <property type="match status" value="1"/>
</dbReference>
<evidence type="ECO:0000313" key="4">
    <source>
        <dbReference type="EMBL" id="EFA81421.1"/>
    </source>
</evidence>
<dbReference type="PANTHER" id="PTHR23319:SF34">
    <property type="entry name" value="C2 DOMAIN-CONTAINING PROTEIN"/>
    <property type="match status" value="1"/>
</dbReference>
<reference evidence="4 5" key="1">
    <citation type="journal article" date="2011" name="Genome Res.">
        <title>Phylogeny-wide analysis of social amoeba genomes highlights ancient origins for complex intercellular communication.</title>
        <authorList>
            <person name="Heidel A.J."/>
            <person name="Lawal H.M."/>
            <person name="Felder M."/>
            <person name="Schilde C."/>
            <person name="Helps N.R."/>
            <person name="Tunggal B."/>
            <person name="Rivero F."/>
            <person name="John U."/>
            <person name="Schleicher M."/>
            <person name="Eichinger L."/>
            <person name="Platzer M."/>
            <person name="Noegel A.A."/>
            <person name="Schaap P."/>
            <person name="Gloeckner G."/>
        </authorList>
    </citation>
    <scope>NUCLEOTIDE SEQUENCE [LARGE SCALE GENOMIC DNA]</scope>
    <source>
        <strain evidence="5">ATCC 26659 / Pp 5 / PN500</strain>
    </source>
</reference>
<dbReference type="InterPro" id="IPR011993">
    <property type="entry name" value="PH-like_dom_sf"/>
</dbReference>
<dbReference type="SMART" id="SM00239">
    <property type="entry name" value="C2"/>
    <property type="match status" value="2"/>
</dbReference>
<dbReference type="GO" id="GO:0032934">
    <property type="term" value="F:sterol binding"/>
    <property type="evidence" value="ECO:0007669"/>
    <property type="project" value="TreeGrafter"/>
</dbReference>
<dbReference type="GO" id="GO:0032366">
    <property type="term" value="P:intracellular sterol transport"/>
    <property type="evidence" value="ECO:0007669"/>
    <property type="project" value="TreeGrafter"/>
</dbReference>
<dbReference type="OMA" id="VISECYC"/>
<dbReference type="Gene3D" id="2.60.40.150">
    <property type="entry name" value="C2 domain"/>
    <property type="match status" value="2"/>
</dbReference>
<dbReference type="SUPFAM" id="SSF49562">
    <property type="entry name" value="C2 domain (Calcium/lipid-binding domain, CaLB)"/>
    <property type="match status" value="2"/>
</dbReference>
<dbReference type="InParanoid" id="D3BA34"/>
<feature type="compositionally biased region" description="Low complexity" evidence="1">
    <location>
        <begin position="374"/>
        <end position="387"/>
    </location>
</feature>
<feature type="compositionally biased region" description="Acidic residues" evidence="1">
    <location>
        <begin position="319"/>
        <end position="341"/>
    </location>
</feature>
<proteinExistence type="predicted"/>
<organism evidence="4 5">
    <name type="scientific">Heterostelium pallidum (strain ATCC 26659 / Pp 5 / PN500)</name>
    <name type="common">Cellular slime mold</name>
    <name type="synonym">Polysphondylium pallidum</name>
    <dbReference type="NCBI Taxonomy" id="670386"/>
    <lineage>
        <taxon>Eukaryota</taxon>
        <taxon>Amoebozoa</taxon>
        <taxon>Evosea</taxon>
        <taxon>Eumycetozoa</taxon>
        <taxon>Dictyostelia</taxon>
        <taxon>Acytosteliales</taxon>
        <taxon>Acytosteliaceae</taxon>
        <taxon>Heterostelium</taxon>
    </lineage>
</organism>
<feature type="compositionally biased region" description="Low complexity" evidence="1">
    <location>
        <begin position="395"/>
        <end position="411"/>
    </location>
</feature>
<dbReference type="PANTHER" id="PTHR23319">
    <property type="entry name" value="GRAM DOMAIN CONTAINING 1B, ISOFORM E"/>
    <property type="match status" value="1"/>
</dbReference>
<dbReference type="PROSITE" id="PS50004">
    <property type="entry name" value="C2"/>
    <property type="match status" value="1"/>
</dbReference>
<evidence type="ECO:0008006" key="6">
    <source>
        <dbReference type="Google" id="ProtNLM"/>
    </source>
</evidence>
<evidence type="ECO:0000259" key="3">
    <source>
        <dbReference type="PROSITE" id="PS51259"/>
    </source>
</evidence>